<dbReference type="InterPro" id="IPR011009">
    <property type="entry name" value="Kinase-like_dom_sf"/>
</dbReference>
<dbReference type="AlphaFoldDB" id="A0A108UBH7"/>
<sequence>MAVTSWLRSEGVDVRGRPDIRRCDGGMSHLTYRLRYDAHDLVLRRPLLGQGGLQRMRREFALQAALRPHCPVADMVRLCADQAVVGTPFYVMRHVPGLVPRRRSFGGIALSADDARQVCINLLEQMVALHRIDPRSLASQDLTLAPSSASHLRKLLFHWLSRHARLKTWNGSDLRPIGQWLIDHVPEQRHAAVLHNDWRLDNIVFDAARPTRIRAVLDWEFASVGDPLMDLGILLSYWIEPTDNFVMRRYQWQPSHLPGMLGREELLDRYLSATARSAKDWAFYRIFGLFRYLLTLQELHHRHAVQGGEEKEFFRGIWVLTHYVHWKCRGLMRHA</sequence>
<gene>
    <name evidence="2" type="ORF">AZ78_3690</name>
</gene>
<organism evidence="2 3">
    <name type="scientific">Lysobacter capsici AZ78</name>
    <dbReference type="NCBI Taxonomy" id="1444315"/>
    <lineage>
        <taxon>Bacteria</taxon>
        <taxon>Pseudomonadati</taxon>
        <taxon>Pseudomonadota</taxon>
        <taxon>Gammaproteobacteria</taxon>
        <taxon>Lysobacterales</taxon>
        <taxon>Lysobacteraceae</taxon>
        <taxon>Lysobacter</taxon>
    </lineage>
</organism>
<keyword evidence="3" id="KW-1185">Reference proteome</keyword>
<dbReference type="InterPro" id="IPR002575">
    <property type="entry name" value="Aminoglycoside_PTrfase"/>
</dbReference>
<dbReference type="Proteomes" id="UP000023435">
    <property type="component" value="Unassembled WGS sequence"/>
</dbReference>
<dbReference type="InterPro" id="IPR041726">
    <property type="entry name" value="ACAD10_11_N"/>
</dbReference>
<name>A0A108UBH7_9GAMM</name>
<accession>A0A108UBH7</accession>
<comment type="caution">
    <text evidence="2">The sequence shown here is derived from an EMBL/GenBank/DDBJ whole genome shotgun (WGS) entry which is preliminary data.</text>
</comment>
<evidence type="ECO:0000313" key="2">
    <source>
        <dbReference type="EMBL" id="KWS06136.1"/>
    </source>
</evidence>
<feature type="domain" description="Aminoglycoside phosphotransferase" evidence="1">
    <location>
        <begin position="19"/>
        <end position="250"/>
    </location>
</feature>
<evidence type="ECO:0000313" key="3">
    <source>
        <dbReference type="Proteomes" id="UP000023435"/>
    </source>
</evidence>
<protein>
    <submittedName>
        <fullName evidence="2">ACYL-COA DEHYDROGENASE FADE36</fullName>
    </submittedName>
</protein>
<dbReference type="Gene3D" id="3.90.1200.10">
    <property type="match status" value="1"/>
</dbReference>
<dbReference type="PANTHER" id="PTHR47829">
    <property type="entry name" value="HYDROLASE, PUTATIVE (AFU_ORTHOLOGUE AFUA_1G12880)-RELATED"/>
    <property type="match status" value="1"/>
</dbReference>
<proteinExistence type="predicted"/>
<dbReference type="InterPro" id="IPR052898">
    <property type="entry name" value="ACAD10-like"/>
</dbReference>
<dbReference type="Gene3D" id="3.30.200.20">
    <property type="entry name" value="Phosphorylase Kinase, domain 1"/>
    <property type="match status" value="1"/>
</dbReference>
<dbReference type="SUPFAM" id="SSF56112">
    <property type="entry name" value="Protein kinase-like (PK-like)"/>
    <property type="match status" value="1"/>
</dbReference>
<dbReference type="CDD" id="cd05154">
    <property type="entry name" value="ACAD10_11_N-like"/>
    <property type="match status" value="1"/>
</dbReference>
<dbReference type="EMBL" id="JAJA02000001">
    <property type="protein sequence ID" value="KWS06136.1"/>
    <property type="molecule type" value="Genomic_DNA"/>
</dbReference>
<dbReference type="Pfam" id="PF01636">
    <property type="entry name" value="APH"/>
    <property type="match status" value="1"/>
</dbReference>
<evidence type="ECO:0000259" key="1">
    <source>
        <dbReference type="Pfam" id="PF01636"/>
    </source>
</evidence>
<dbReference type="PANTHER" id="PTHR47829:SF1">
    <property type="entry name" value="HAD FAMILY PHOSPHATASE"/>
    <property type="match status" value="1"/>
</dbReference>
<reference evidence="2 3" key="1">
    <citation type="journal article" date="2014" name="Genome Announc.">
        <title>Draft Genome Sequence of Lysobacter capsici AZ78, a Bacterium Antagonistic to Plant-Pathogenic Oomycetes.</title>
        <authorList>
            <person name="Puopolo G."/>
            <person name="Sonego P."/>
            <person name="Engelen K."/>
            <person name="Pertot I."/>
        </authorList>
    </citation>
    <scope>NUCLEOTIDE SEQUENCE [LARGE SCALE GENOMIC DNA]</scope>
    <source>
        <strain evidence="2 3">AZ78</strain>
    </source>
</reference>